<dbReference type="Pfam" id="PF01297">
    <property type="entry name" value="ZnuA"/>
    <property type="match status" value="1"/>
</dbReference>
<sequence>MPRRLSAVAVLVAASVLALAGCASSAPGAGGGDGRVAIVASTDVYAQIAEEIGGDLADVTAIIDSGAQDPHEFEASARDQLTVSRADLLIQNGAGYDSFMESLIDATGTQAPMLTAVEFSPAWPGEHADEGDDHSDEGDHEDHDHIEGFNEHVWYDPQTVGKLANAIADELSDLAPEHANAFAANADAFLAEIAELGEGLDAIAADHAGTRIFVTEPVPLYLTEAAGLVNATPAEFSEAVEEGQDVPPATLLAALGLVESGDVRVVIVNAQTGGAETTQVIDTAKAHDIPVLEVTETLPEGQTYISWMQANIDALAAALAA</sequence>
<organism evidence="7 8">
    <name type="scientific">Microbacterium ulmi</name>
    <dbReference type="NCBI Taxonomy" id="179095"/>
    <lineage>
        <taxon>Bacteria</taxon>
        <taxon>Bacillati</taxon>
        <taxon>Actinomycetota</taxon>
        <taxon>Actinomycetes</taxon>
        <taxon>Micrococcales</taxon>
        <taxon>Microbacteriaceae</taxon>
        <taxon>Microbacterium</taxon>
    </lineage>
</organism>
<dbReference type="EMBL" id="JABEMB010000011">
    <property type="protein sequence ID" value="NNH04092.1"/>
    <property type="molecule type" value="Genomic_DNA"/>
</dbReference>
<dbReference type="PANTHER" id="PTHR42953:SF1">
    <property type="entry name" value="METAL-BINDING PROTEIN HI_0362-RELATED"/>
    <property type="match status" value="1"/>
</dbReference>
<dbReference type="PANTHER" id="PTHR42953">
    <property type="entry name" value="HIGH-AFFINITY ZINC UPTAKE SYSTEM PROTEIN ZNUA-RELATED"/>
    <property type="match status" value="1"/>
</dbReference>
<keyword evidence="8" id="KW-1185">Reference proteome</keyword>
<accession>A0A7Y2Q189</accession>
<dbReference type="GO" id="GO:0046872">
    <property type="term" value="F:metal ion binding"/>
    <property type="evidence" value="ECO:0007669"/>
    <property type="project" value="UniProtKB-KW"/>
</dbReference>
<name>A0A7Y2Q189_9MICO</name>
<dbReference type="PRINTS" id="PR00691">
    <property type="entry name" value="ADHESINB"/>
</dbReference>
<evidence type="ECO:0000256" key="3">
    <source>
        <dbReference type="ARBA" id="ARBA00022723"/>
    </source>
</evidence>
<evidence type="ECO:0000256" key="1">
    <source>
        <dbReference type="ARBA" id="ARBA00004196"/>
    </source>
</evidence>
<dbReference type="Proteomes" id="UP000543598">
    <property type="component" value="Unassembled WGS sequence"/>
</dbReference>
<evidence type="ECO:0000256" key="5">
    <source>
        <dbReference type="SAM" id="MobiDB-lite"/>
    </source>
</evidence>
<evidence type="ECO:0000256" key="2">
    <source>
        <dbReference type="ARBA" id="ARBA00022448"/>
    </source>
</evidence>
<keyword evidence="3" id="KW-0479">Metal-binding</keyword>
<protein>
    <submittedName>
        <fullName evidence="7">Zinc ABC transporter solute-binding protein</fullName>
    </submittedName>
</protein>
<evidence type="ECO:0000256" key="6">
    <source>
        <dbReference type="SAM" id="SignalP"/>
    </source>
</evidence>
<comment type="subcellular location">
    <subcellularLocation>
        <location evidence="1">Cell envelope</location>
    </subcellularLocation>
</comment>
<dbReference type="AlphaFoldDB" id="A0A7Y2Q189"/>
<dbReference type="InterPro" id="IPR006127">
    <property type="entry name" value="ZnuA-like"/>
</dbReference>
<dbReference type="PROSITE" id="PS51257">
    <property type="entry name" value="PROKAR_LIPOPROTEIN"/>
    <property type="match status" value="1"/>
</dbReference>
<evidence type="ECO:0000313" key="7">
    <source>
        <dbReference type="EMBL" id="NNH04092.1"/>
    </source>
</evidence>
<dbReference type="InterPro" id="IPR006129">
    <property type="entry name" value="AdhesinB"/>
</dbReference>
<feature type="region of interest" description="Disordered" evidence="5">
    <location>
        <begin position="122"/>
        <end position="144"/>
    </location>
</feature>
<evidence type="ECO:0000256" key="4">
    <source>
        <dbReference type="ARBA" id="ARBA00022729"/>
    </source>
</evidence>
<dbReference type="Gene3D" id="3.40.50.1980">
    <property type="entry name" value="Nitrogenase molybdenum iron protein domain"/>
    <property type="match status" value="2"/>
</dbReference>
<dbReference type="InterPro" id="IPR050492">
    <property type="entry name" value="Bact_metal-bind_prot9"/>
</dbReference>
<keyword evidence="2" id="KW-0813">Transport</keyword>
<keyword evidence="4 6" id="KW-0732">Signal</keyword>
<gene>
    <name evidence="7" type="ORF">HLA99_09550</name>
</gene>
<feature type="chain" id="PRO_5039641918" evidence="6">
    <location>
        <begin position="21"/>
        <end position="321"/>
    </location>
</feature>
<proteinExistence type="predicted"/>
<comment type="caution">
    <text evidence="7">The sequence shown here is derived from an EMBL/GenBank/DDBJ whole genome shotgun (WGS) entry which is preliminary data.</text>
</comment>
<dbReference type="GO" id="GO:0030001">
    <property type="term" value="P:metal ion transport"/>
    <property type="evidence" value="ECO:0007669"/>
    <property type="project" value="InterPro"/>
</dbReference>
<dbReference type="GO" id="GO:0030313">
    <property type="term" value="C:cell envelope"/>
    <property type="evidence" value="ECO:0007669"/>
    <property type="project" value="UniProtKB-SubCell"/>
</dbReference>
<reference evidence="7 8" key="1">
    <citation type="submission" date="2020-05" db="EMBL/GenBank/DDBJ databases">
        <title>MicrobeNet Type strains.</title>
        <authorList>
            <person name="Nicholson A.C."/>
        </authorList>
    </citation>
    <scope>NUCLEOTIDE SEQUENCE [LARGE SCALE GENOMIC DNA]</scope>
    <source>
        <strain evidence="7 8">JCM 14282</strain>
    </source>
</reference>
<evidence type="ECO:0000313" key="8">
    <source>
        <dbReference type="Proteomes" id="UP000543598"/>
    </source>
</evidence>
<feature type="compositionally biased region" description="Acidic residues" evidence="5">
    <location>
        <begin position="129"/>
        <end position="139"/>
    </location>
</feature>
<dbReference type="GO" id="GO:0007155">
    <property type="term" value="P:cell adhesion"/>
    <property type="evidence" value="ECO:0007669"/>
    <property type="project" value="InterPro"/>
</dbReference>
<feature type="signal peptide" evidence="6">
    <location>
        <begin position="1"/>
        <end position="20"/>
    </location>
</feature>
<dbReference type="RefSeq" id="WP_167036489.1">
    <property type="nucleotide sequence ID" value="NZ_BAAANA010000001.1"/>
</dbReference>
<dbReference type="SUPFAM" id="SSF53807">
    <property type="entry name" value="Helical backbone' metal receptor"/>
    <property type="match status" value="1"/>
</dbReference>